<dbReference type="EMBL" id="CAKOGP040001914">
    <property type="protein sequence ID" value="CAJ1956449.1"/>
    <property type="molecule type" value="Genomic_DNA"/>
</dbReference>
<proteinExistence type="predicted"/>
<organism evidence="2 3">
    <name type="scientific">Cylindrotheca closterium</name>
    <dbReference type="NCBI Taxonomy" id="2856"/>
    <lineage>
        <taxon>Eukaryota</taxon>
        <taxon>Sar</taxon>
        <taxon>Stramenopiles</taxon>
        <taxon>Ochrophyta</taxon>
        <taxon>Bacillariophyta</taxon>
        <taxon>Bacillariophyceae</taxon>
        <taxon>Bacillariophycidae</taxon>
        <taxon>Bacillariales</taxon>
        <taxon>Bacillariaceae</taxon>
        <taxon>Cylindrotheca</taxon>
    </lineage>
</organism>
<comment type="caution">
    <text evidence="2">The sequence shown here is derived from an EMBL/GenBank/DDBJ whole genome shotgun (WGS) entry which is preliminary data.</text>
</comment>
<dbReference type="AlphaFoldDB" id="A0AAD2JJJ8"/>
<name>A0AAD2JJJ8_9STRA</name>
<dbReference type="Proteomes" id="UP001295423">
    <property type="component" value="Unassembled WGS sequence"/>
</dbReference>
<evidence type="ECO:0000313" key="3">
    <source>
        <dbReference type="Proteomes" id="UP001295423"/>
    </source>
</evidence>
<reference evidence="2" key="1">
    <citation type="submission" date="2023-08" db="EMBL/GenBank/DDBJ databases">
        <authorList>
            <person name="Audoor S."/>
            <person name="Bilcke G."/>
        </authorList>
    </citation>
    <scope>NUCLEOTIDE SEQUENCE</scope>
</reference>
<gene>
    <name evidence="2" type="ORF">CYCCA115_LOCUS16239</name>
</gene>
<evidence type="ECO:0000313" key="2">
    <source>
        <dbReference type="EMBL" id="CAJ1956449.1"/>
    </source>
</evidence>
<accession>A0AAD2JJJ8</accession>
<feature type="region of interest" description="Disordered" evidence="1">
    <location>
        <begin position="31"/>
        <end position="55"/>
    </location>
</feature>
<keyword evidence="3" id="KW-1185">Reference proteome</keyword>
<evidence type="ECO:0000256" key="1">
    <source>
        <dbReference type="SAM" id="MobiDB-lite"/>
    </source>
</evidence>
<protein>
    <submittedName>
        <fullName evidence="2">Uncharacterized protein</fullName>
    </submittedName>
</protein>
<sequence length="97" mass="10528">MPNTGAAFPCHSPRSLLESHDGDSLLSLIGSSIQSSERSPRKVSFISPSSSSRMSHSCQSLLELLTAAVDLTQEDLYDIDDTFQLSHEPLPSRGPQQ</sequence>